<dbReference type="AlphaFoldDB" id="A0A2Z2I1A7"/>
<evidence type="ECO:0000256" key="1">
    <source>
        <dbReference type="SAM" id="MobiDB-lite"/>
    </source>
</evidence>
<dbReference type="InterPro" id="IPR006311">
    <property type="entry name" value="TAT_signal"/>
</dbReference>
<evidence type="ECO:0000313" key="4">
    <source>
        <dbReference type="Proteomes" id="UP000250088"/>
    </source>
</evidence>
<evidence type="ECO:0000313" key="3">
    <source>
        <dbReference type="EMBL" id="ARS91534.1"/>
    </source>
</evidence>
<evidence type="ECO:0000259" key="2">
    <source>
        <dbReference type="Pfam" id="PF24041"/>
    </source>
</evidence>
<feature type="compositionally biased region" description="Acidic residues" evidence="1">
    <location>
        <begin position="32"/>
        <end position="49"/>
    </location>
</feature>
<dbReference type="RefSeq" id="WP_086889903.1">
    <property type="nucleotide sequence ID" value="NZ_CP019893.1"/>
</dbReference>
<dbReference type="Gene3D" id="2.60.40.2480">
    <property type="entry name" value="Periplasmic metal-binding protein Tp34-type"/>
    <property type="match status" value="1"/>
</dbReference>
<name>A0A2Z2I1A7_9EURY</name>
<feature type="region of interest" description="Disordered" evidence="1">
    <location>
        <begin position="239"/>
        <end position="300"/>
    </location>
</feature>
<dbReference type="PROSITE" id="PS51318">
    <property type="entry name" value="TAT"/>
    <property type="match status" value="1"/>
</dbReference>
<feature type="compositionally biased region" description="Basic and acidic residues" evidence="1">
    <location>
        <begin position="248"/>
        <end position="292"/>
    </location>
</feature>
<proteinExistence type="predicted"/>
<organism evidence="3 4">
    <name type="scientific">Natrarchaeobaculum aegyptiacum</name>
    <dbReference type="NCBI Taxonomy" id="745377"/>
    <lineage>
        <taxon>Archaea</taxon>
        <taxon>Methanobacteriati</taxon>
        <taxon>Methanobacteriota</taxon>
        <taxon>Stenosarchaea group</taxon>
        <taxon>Halobacteria</taxon>
        <taxon>Halobacteriales</taxon>
        <taxon>Natrialbaceae</taxon>
        <taxon>Natrarchaeobaculum</taxon>
    </lineage>
</organism>
<reference evidence="4" key="1">
    <citation type="submission" date="2017-02" db="EMBL/GenBank/DDBJ databases">
        <title>Natronthermophilus aegyptiacus gen. nov.,sp. nov., an aerobic, extremely halophilic alkalithermophilic archaeon isolated from the athalassohaline Wadi An Natrun, Egypt.</title>
        <authorList>
            <person name="Zhao B."/>
        </authorList>
    </citation>
    <scope>NUCLEOTIDE SEQUENCE [LARGE SCALE GENOMIC DNA]</scope>
    <source>
        <strain evidence="4">JW/NM-HA 15</strain>
    </source>
</reference>
<protein>
    <recommendedName>
        <fullName evidence="2">DUF7350 domain-containing protein</fullName>
    </recommendedName>
</protein>
<feature type="domain" description="DUF7350" evidence="2">
    <location>
        <begin position="318"/>
        <end position="440"/>
    </location>
</feature>
<dbReference type="GeneID" id="32896130"/>
<keyword evidence="4" id="KW-1185">Reference proteome</keyword>
<gene>
    <name evidence="3" type="ORF">B1756_18615</name>
</gene>
<dbReference type="Proteomes" id="UP000250088">
    <property type="component" value="Chromosome"/>
</dbReference>
<dbReference type="InterPro" id="IPR038482">
    <property type="entry name" value="Tp34-type_sf"/>
</dbReference>
<dbReference type="Pfam" id="PF24041">
    <property type="entry name" value="DUF7350"/>
    <property type="match status" value="1"/>
</dbReference>
<dbReference type="InterPro" id="IPR055774">
    <property type="entry name" value="DUF7350"/>
</dbReference>
<sequence length="446" mass="49065">MQDDTIDRRTFIGRTAAGTAAMLALAGCADSGETDDGTDPGDTDTGTEDDIEAVPDFVEVEDPPDAVYVPTHMESMRMLEPIEAGDVALAPMLSYPHPFWIVAGTDEQSVQREDPEEGRGVHLMFTLWDRETGVVLPVDDGAEIRLERDGDPVGTPLSPWTMISQEMGFHFGDNVALPEDGTYTVEVTLPPLSTRTTGDLEDRFQEPETASFEFVYDDEFRHEVVGGVEWLDEADWGRQGALPPMDHGGYDDHHEGHHDDHHEGHHDDHHEGHHDDHHEGHHDDHHEGHHDVPYSALPDVDEYPGTLLLEADDGDSGVPESTYDLPSSGDARFLVTVLESGHRLAGGDDEEYLLVSPRTPYNRVPLADMSLDVIVERDGEEIAETALEQTLDGTYDHHYGATVPSTEAGDSVEIVVRSPPQVARHQGYETAFLEMPSVELVVPEGG</sequence>
<dbReference type="OrthoDB" id="156174at2157"/>
<feature type="region of interest" description="Disordered" evidence="1">
    <location>
        <begin position="28"/>
        <end position="49"/>
    </location>
</feature>
<accession>A0A2Z2I1A7</accession>
<dbReference type="KEGG" id="naj:B1756_18615"/>
<dbReference type="EMBL" id="CP019893">
    <property type="protein sequence ID" value="ARS91534.1"/>
    <property type="molecule type" value="Genomic_DNA"/>
</dbReference>